<dbReference type="SUPFAM" id="SSF56784">
    <property type="entry name" value="HAD-like"/>
    <property type="match status" value="1"/>
</dbReference>
<dbReference type="GO" id="GO:0005737">
    <property type="term" value="C:cytoplasm"/>
    <property type="evidence" value="ECO:0007669"/>
    <property type="project" value="UniProtKB-SubCell"/>
</dbReference>
<dbReference type="RefSeq" id="XP_003957341.1">
    <property type="nucleotide sequence ID" value="XM_003957292.1"/>
</dbReference>
<evidence type="ECO:0000313" key="7">
    <source>
        <dbReference type="EMBL" id="CCF58206.1"/>
    </source>
</evidence>
<organism evidence="7 8">
    <name type="scientific">Kazachstania africana (strain ATCC 22294 / BCRC 22015 / CBS 2517 / CECT 1963 / NBRC 1671 / NRRL Y-8276)</name>
    <name type="common">Yeast</name>
    <name type="synonym">Kluyveromyces africanus</name>
    <dbReference type="NCBI Taxonomy" id="1071382"/>
    <lineage>
        <taxon>Eukaryota</taxon>
        <taxon>Fungi</taxon>
        <taxon>Dikarya</taxon>
        <taxon>Ascomycota</taxon>
        <taxon>Saccharomycotina</taxon>
        <taxon>Saccharomycetes</taxon>
        <taxon>Saccharomycetales</taxon>
        <taxon>Saccharomycetaceae</taxon>
        <taxon>Kazachstania</taxon>
    </lineage>
</organism>
<dbReference type="Proteomes" id="UP000005220">
    <property type="component" value="Chromosome 5"/>
</dbReference>
<feature type="binding site" evidence="6">
    <location>
        <position position="183"/>
    </location>
    <ligand>
        <name>Mg(2+)</name>
        <dbReference type="ChEBI" id="CHEBI:18420"/>
    </ligand>
</feature>
<comment type="pathway">
    <text evidence="6">Amino-acid biosynthesis; L-methionine biosynthesis via salvage pathway; L-methionine from S-methyl-5-thio-alpha-D-ribose 1-phosphate: step 3/6.</text>
</comment>
<comment type="catalytic activity">
    <reaction evidence="6">
        <text>5-methylsulfanyl-2,3-dioxopentyl phosphate + H2O = 1,2-dihydroxy-5-(methylsulfanyl)pent-1-en-3-one + phosphate</text>
        <dbReference type="Rhea" id="RHEA:21700"/>
        <dbReference type="ChEBI" id="CHEBI:15377"/>
        <dbReference type="ChEBI" id="CHEBI:43474"/>
        <dbReference type="ChEBI" id="CHEBI:49252"/>
        <dbReference type="ChEBI" id="CHEBI:58828"/>
        <dbReference type="EC" id="3.1.3.77"/>
    </reaction>
</comment>
<accession>H2AV06</accession>
<dbReference type="NCBIfam" id="TIGR01691">
    <property type="entry name" value="enolase-ppase"/>
    <property type="match status" value="1"/>
</dbReference>
<dbReference type="SFLD" id="SFLDS00003">
    <property type="entry name" value="Haloacid_Dehalogenase"/>
    <property type="match status" value="1"/>
</dbReference>
<keyword evidence="4 6" id="KW-0460">Magnesium</keyword>
<dbReference type="FunCoup" id="H2AV06">
    <property type="interactions" value="691"/>
</dbReference>
<sequence>MGFDTLLLDIEGTVCPISFVKDVLFPHFAAEVPAIVQSTDATIVEILSNFQINDPVKLQQHILDLVARDVKDATLKQLQGHVWATGYQSGQIKAPVYKDAIDLIKRKSKIFIYSSGSVKAQKLLFEFVADPSDYTKSIDLRPFIHGYFDINTSGKKIEEQSYKNILESIEMTQNPEQVLFLSDNPLELDAAKKAGLTVGLAIREGNAIVDNKSDYENYLDFSQL</sequence>
<comment type="cofactor">
    <cofactor evidence="6">
        <name>Mg(2+)</name>
        <dbReference type="ChEBI" id="CHEBI:18420"/>
    </cofactor>
    <text evidence="6">Binds 1 Mg(2+) ion per subunit.</text>
</comment>
<proteinExistence type="inferred from homology"/>
<dbReference type="eggNOG" id="KOG2630">
    <property type="taxonomic scope" value="Eukaryota"/>
</dbReference>
<feature type="binding site" evidence="6">
    <location>
        <begin position="114"/>
        <end position="115"/>
    </location>
    <ligand>
        <name>substrate</name>
    </ligand>
</feature>
<dbReference type="SFLD" id="SFLDG01129">
    <property type="entry name" value="C1.5:_HAD__Beta-PGM__Phosphata"/>
    <property type="match status" value="1"/>
</dbReference>
<dbReference type="GO" id="GO:0019509">
    <property type="term" value="P:L-methionine salvage from methylthioadenosine"/>
    <property type="evidence" value="ECO:0007669"/>
    <property type="project" value="UniProtKB-UniRule"/>
</dbReference>
<evidence type="ECO:0000313" key="8">
    <source>
        <dbReference type="Proteomes" id="UP000005220"/>
    </source>
</evidence>
<dbReference type="STRING" id="1071382.H2AV06"/>
<comment type="subunit">
    <text evidence="6">Monomer.</text>
</comment>
<evidence type="ECO:0000256" key="5">
    <source>
        <dbReference type="ARBA" id="ARBA00023167"/>
    </source>
</evidence>
<dbReference type="HAMAP" id="MF_03117">
    <property type="entry name" value="Salvage_MtnC_euk"/>
    <property type="match status" value="1"/>
</dbReference>
<keyword evidence="2 6" id="KW-0479">Metal-binding</keyword>
<dbReference type="EMBL" id="HE650825">
    <property type="protein sequence ID" value="CCF58206.1"/>
    <property type="molecule type" value="Genomic_DNA"/>
</dbReference>
<dbReference type="PANTHER" id="PTHR20371:SF1">
    <property type="entry name" value="ENOLASE-PHOSPHATASE E1"/>
    <property type="match status" value="1"/>
</dbReference>
<protein>
    <recommendedName>
        <fullName evidence="6">Enolase-phosphatase E1</fullName>
        <ecNumber evidence="6">3.1.3.77</ecNumber>
    </recommendedName>
    <alternativeName>
        <fullName evidence="6">2,3-diketo-5-methylthio-1-phosphopentane phosphatase</fullName>
    </alternativeName>
</protein>
<dbReference type="HOGENOM" id="CLU_023273_1_1_1"/>
<evidence type="ECO:0000256" key="2">
    <source>
        <dbReference type="ARBA" id="ARBA00022723"/>
    </source>
</evidence>
<dbReference type="SFLD" id="SFLDG01133">
    <property type="entry name" value="C1.5.4:_Enolase-phosphatase_Li"/>
    <property type="match status" value="1"/>
</dbReference>
<dbReference type="GO" id="GO:0000287">
    <property type="term" value="F:magnesium ion binding"/>
    <property type="evidence" value="ECO:0007669"/>
    <property type="project" value="UniProtKB-UniRule"/>
</dbReference>
<dbReference type="UniPathway" id="UPA00904">
    <property type="reaction ID" value="UER00876"/>
</dbReference>
<evidence type="ECO:0000256" key="4">
    <source>
        <dbReference type="ARBA" id="ARBA00022842"/>
    </source>
</evidence>
<dbReference type="OrthoDB" id="272500at2759"/>
<feature type="binding site" evidence="6">
    <location>
        <position position="11"/>
    </location>
    <ligand>
        <name>Mg(2+)</name>
        <dbReference type="ChEBI" id="CHEBI:18420"/>
    </ligand>
</feature>
<comment type="subcellular location">
    <subcellularLocation>
        <location evidence="6">Cytoplasm</location>
    </subcellularLocation>
    <subcellularLocation>
        <location evidence="6">Nucleus</location>
    </subcellularLocation>
</comment>
<dbReference type="Gene3D" id="1.10.720.60">
    <property type="match status" value="1"/>
</dbReference>
<dbReference type="InParanoid" id="H2AV06"/>
<keyword evidence="3 6" id="KW-0378">Hydrolase</keyword>
<evidence type="ECO:0000256" key="6">
    <source>
        <dbReference type="HAMAP-Rule" id="MF_03117"/>
    </source>
</evidence>
<feature type="binding site" evidence="6">
    <location>
        <position position="156"/>
    </location>
    <ligand>
        <name>substrate</name>
    </ligand>
</feature>
<reference evidence="7 8" key="1">
    <citation type="journal article" date="2011" name="Proc. Natl. Acad. Sci. U.S.A.">
        <title>Evolutionary erosion of yeast sex chromosomes by mating-type switching accidents.</title>
        <authorList>
            <person name="Gordon J.L."/>
            <person name="Armisen D."/>
            <person name="Proux-Wera E."/>
            <person name="Oheigeartaigh S.S."/>
            <person name="Byrne K.P."/>
            <person name="Wolfe K.H."/>
        </authorList>
    </citation>
    <scope>NUCLEOTIDE SEQUENCE [LARGE SCALE GENOMIC DNA]</scope>
    <source>
        <strain evidence="8">ATCC 22294 / BCRC 22015 / CBS 2517 / CECT 1963 / NBRC 1671 / NRRL Y-8276</strain>
    </source>
</reference>
<keyword evidence="6" id="KW-0539">Nucleus</keyword>
<dbReference type="GO" id="GO:0043874">
    <property type="term" value="F:acireductone synthase activity"/>
    <property type="evidence" value="ECO:0007669"/>
    <property type="project" value="UniProtKB-EC"/>
</dbReference>
<comment type="function">
    <text evidence="6">Bifunctional enzyme that catalyzes the enolization of 2,3-diketo-5-methylthiopentyl-1-phosphate (DK-MTP-1-P) into the intermediate 2-hydroxy-3-keto-5-methylthiopentenyl-1-phosphate (HK-MTPenyl-1-P), which is then dephosphorylated to form the acireductone 1,2-dihydroxy-3-keto-5-methylthiopentene (DHK-MTPene).</text>
</comment>
<evidence type="ECO:0000256" key="3">
    <source>
        <dbReference type="ARBA" id="ARBA00022801"/>
    </source>
</evidence>
<dbReference type="InterPro" id="IPR023943">
    <property type="entry name" value="Enolase-ppase_E1"/>
</dbReference>
<name>H2AV06_KAZAF</name>
<comment type="similarity">
    <text evidence="6">Belongs to the HAD-like hydrolase superfamily. MasA/MtnC family.</text>
</comment>
<dbReference type="AlphaFoldDB" id="H2AV06"/>
<dbReference type="Pfam" id="PF00702">
    <property type="entry name" value="Hydrolase"/>
    <property type="match status" value="1"/>
</dbReference>
<comment type="pathway">
    <text evidence="6">Amino-acid biosynthesis; L-methionine biosynthesis via salvage pathway; L-methionine from S-methyl-5-thio-alpha-D-ribose 1-phosphate: step 4/6.</text>
</comment>
<dbReference type="Gene3D" id="3.40.50.1000">
    <property type="entry name" value="HAD superfamily/HAD-like"/>
    <property type="match status" value="1"/>
</dbReference>
<keyword evidence="1 6" id="KW-0028">Amino-acid biosynthesis</keyword>
<keyword evidence="5 6" id="KW-0486">Methionine biosynthesis</keyword>
<gene>
    <name evidence="7" type="primary">KAFR0E00520</name>
    <name evidence="6" type="synonym">UTR4</name>
    <name evidence="7" type="ORF">KAFR_0E00520</name>
</gene>
<dbReference type="InterPro" id="IPR036412">
    <property type="entry name" value="HAD-like_sf"/>
</dbReference>
<keyword evidence="8" id="KW-1185">Reference proteome</keyword>
<feature type="binding site" evidence="6">
    <location>
        <position position="9"/>
    </location>
    <ligand>
        <name>Mg(2+)</name>
        <dbReference type="ChEBI" id="CHEBI:18420"/>
    </ligand>
</feature>
<dbReference type="EC" id="3.1.3.77" evidence="6"/>
<keyword evidence="6" id="KW-0963">Cytoplasm</keyword>
<dbReference type="InterPro" id="IPR027511">
    <property type="entry name" value="ENOPH1_eukaryotes"/>
</dbReference>
<dbReference type="KEGG" id="kaf:KAFR_0E00520"/>
<dbReference type="GeneID" id="13882683"/>
<evidence type="ECO:0000256" key="1">
    <source>
        <dbReference type="ARBA" id="ARBA00022605"/>
    </source>
</evidence>
<dbReference type="InterPro" id="IPR023214">
    <property type="entry name" value="HAD_sf"/>
</dbReference>
<dbReference type="PANTHER" id="PTHR20371">
    <property type="entry name" value="ENOLASE-PHOSPHATASE E1"/>
    <property type="match status" value="1"/>
</dbReference>
<dbReference type="GO" id="GO:0005634">
    <property type="term" value="C:nucleus"/>
    <property type="evidence" value="ECO:0007669"/>
    <property type="project" value="UniProtKB-SubCell"/>
</dbReference>